<feature type="compositionally biased region" description="Polar residues" evidence="1">
    <location>
        <begin position="231"/>
        <end position="242"/>
    </location>
</feature>
<keyword evidence="3" id="KW-1185">Reference proteome</keyword>
<evidence type="ECO:0000256" key="1">
    <source>
        <dbReference type="SAM" id="MobiDB-lite"/>
    </source>
</evidence>
<feature type="region of interest" description="Disordered" evidence="1">
    <location>
        <begin position="223"/>
        <end position="268"/>
    </location>
</feature>
<reference evidence="2 3" key="1">
    <citation type="submission" date="2024-01" db="EMBL/GenBank/DDBJ databases">
        <title>The complete chloroplast genome sequence of Lithospermum erythrorhizon: insights into the phylogenetic relationship among Boraginaceae species and the maternal lineages of purple gromwells.</title>
        <authorList>
            <person name="Okada T."/>
            <person name="Watanabe K."/>
        </authorList>
    </citation>
    <scope>NUCLEOTIDE SEQUENCE [LARGE SCALE GENOMIC DNA]</scope>
</reference>
<dbReference type="Proteomes" id="UP001454036">
    <property type="component" value="Unassembled WGS sequence"/>
</dbReference>
<comment type="caution">
    <text evidence="2">The sequence shown here is derived from an EMBL/GenBank/DDBJ whole genome shotgun (WGS) entry which is preliminary data.</text>
</comment>
<evidence type="ECO:0000313" key="3">
    <source>
        <dbReference type="Proteomes" id="UP001454036"/>
    </source>
</evidence>
<organism evidence="2 3">
    <name type="scientific">Lithospermum erythrorhizon</name>
    <name type="common">Purple gromwell</name>
    <name type="synonym">Lithospermum officinale var. erythrorhizon</name>
    <dbReference type="NCBI Taxonomy" id="34254"/>
    <lineage>
        <taxon>Eukaryota</taxon>
        <taxon>Viridiplantae</taxon>
        <taxon>Streptophyta</taxon>
        <taxon>Embryophyta</taxon>
        <taxon>Tracheophyta</taxon>
        <taxon>Spermatophyta</taxon>
        <taxon>Magnoliopsida</taxon>
        <taxon>eudicotyledons</taxon>
        <taxon>Gunneridae</taxon>
        <taxon>Pentapetalae</taxon>
        <taxon>asterids</taxon>
        <taxon>lamiids</taxon>
        <taxon>Boraginales</taxon>
        <taxon>Boraginaceae</taxon>
        <taxon>Boraginoideae</taxon>
        <taxon>Lithospermeae</taxon>
        <taxon>Lithospermum</taxon>
    </lineage>
</organism>
<proteinExistence type="predicted"/>
<evidence type="ECO:0000313" key="2">
    <source>
        <dbReference type="EMBL" id="GAA0164843.1"/>
    </source>
</evidence>
<sequence length="289" mass="30790">MSSCLCGFCLCDLGKKFLLKQDDDRLHEFRCGIHVDRVGALRSSLLSQDPPPTFDRAYHAMLQEEQLQSKRGVSIDRDAVMAMAAEAPFRGKVDSRTKGAQGGPVQPRRALAAYSLSSSASIYNAGGSLSDVEWQKLKIMLSASDVRAEDRLTGKPLPSNWIIYTGASSHVTGNLSFLFDIVDIPASPIVTPDGRISNAIKHGCVRLSANLFFAPPPNNVPEACFDDENSSDASEVESQVETPASLDADVPSAALSDDGQVAEAPKGAGGVELGRDLVVGARSLGRANE</sequence>
<dbReference type="EMBL" id="BAABME010005171">
    <property type="protein sequence ID" value="GAA0164843.1"/>
    <property type="molecule type" value="Genomic_DNA"/>
</dbReference>
<name>A0AAV3QMD1_LITER</name>
<accession>A0AAV3QMD1</accession>
<dbReference type="AlphaFoldDB" id="A0AAV3QMD1"/>
<protein>
    <submittedName>
        <fullName evidence="2">Uncharacterized protein</fullName>
    </submittedName>
</protein>
<gene>
    <name evidence="2" type="ORF">LIER_20387</name>
</gene>